<dbReference type="PANTHER" id="PTHR31003:SF22">
    <property type="entry name" value="TRANSCRIPTION FACTOR HHO5"/>
    <property type="match status" value="1"/>
</dbReference>
<evidence type="ECO:0000256" key="3">
    <source>
        <dbReference type="ARBA" id="ARBA00023125"/>
    </source>
</evidence>
<dbReference type="InterPro" id="IPR017930">
    <property type="entry name" value="Myb_dom"/>
</dbReference>
<feature type="region of interest" description="Disordered" evidence="6">
    <location>
        <begin position="265"/>
        <end position="310"/>
    </location>
</feature>
<feature type="region of interest" description="Disordered" evidence="6">
    <location>
        <begin position="65"/>
        <end position="85"/>
    </location>
</feature>
<evidence type="ECO:0000256" key="2">
    <source>
        <dbReference type="ARBA" id="ARBA00023015"/>
    </source>
</evidence>
<dbReference type="Proteomes" id="UP001318860">
    <property type="component" value="Unassembled WGS sequence"/>
</dbReference>
<gene>
    <name evidence="8" type="ORF">DH2020_037299</name>
</gene>
<dbReference type="PROSITE" id="PS51294">
    <property type="entry name" value="HTH_MYB"/>
    <property type="match status" value="1"/>
</dbReference>
<keyword evidence="3" id="KW-0238">DNA-binding</keyword>
<dbReference type="InterPro" id="IPR006447">
    <property type="entry name" value="Myb_dom_plants"/>
</dbReference>
<dbReference type="InterPro" id="IPR058673">
    <property type="entry name" value="HHO5-like_N"/>
</dbReference>
<dbReference type="PANTHER" id="PTHR31003">
    <property type="entry name" value="MYB FAMILY TRANSCRIPTION FACTOR"/>
    <property type="match status" value="1"/>
</dbReference>
<evidence type="ECO:0000313" key="8">
    <source>
        <dbReference type="EMBL" id="KAK6128956.1"/>
    </source>
</evidence>
<accession>A0ABR0V3S5</accession>
<reference evidence="8 9" key="1">
    <citation type="journal article" date="2021" name="Comput. Struct. Biotechnol. J.">
        <title>De novo genome assembly of the potent medicinal plant Rehmannia glutinosa using nanopore technology.</title>
        <authorList>
            <person name="Ma L."/>
            <person name="Dong C."/>
            <person name="Song C."/>
            <person name="Wang X."/>
            <person name="Zheng X."/>
            <person name="Niu Y."/>
            <person name="Chen S."/>
            <person name="Feng W."/>
        </authorList>
    </citation>
    <scope>NUCLEOTIDE SEQUENCE [LARGE SCALE GENOMIC DNA]</scope>
    <source>
        <strain evidence="8">DH-2019</strain>
    </source>
</reference>
<dbReference type="NCBIfam" id="TIGR01557">
    <property type="entry name" value="myb_SHAQKYF"/>
    <property type="match status" value="1"/>
</dbReference>
<comment type="caution">
    <text evidence="8">The sequence shown here is derived from an EMBL/GenBank/DDBJ whole genome shotgun (WGS) entry which is preliminary data.</text>
</comment>
<dbReference type="InterPro" id="IPR044787">
    <property type="entry name" value="HHO5-like"/>
</dbReference>
<keyword evidence="9" id="KW-1185">Reference proteome</keyword>
<organism evidence="8 9">
    <name type="scientific">Rehmannia glutinosa</name>
    <name type="common">Chinese foxglove</name>
    <dbReference type="NCBI Taxonomy" id="99300"/>
    <lineage>
        <taxon>Eukaryota</taxon>
        <taxon>Viridiplantae</taxon>
        <taxon>Streptophyta</taxon>
        <taxon>Embryophyta</taxon>
        <taxon>Tracheophyta</taxon>
        <taxon>Spermatophyta</taxon>
        <taxon>Magnoliopsida</taxon>
        <taxon>eudicotyledons</taxon>
        <taxon>Gunneridae</taxon>
        <taxon>Pentapetalae</taxon>
        <taxon>asterids</taxon>
        <taxon>lamiids</taxon>
        <taxon>Lamiales</taxon>
        <taxon>Orobanchaceae</taxon>
        <taxon>Rehmannieae</taxon>
        <taxon>Rehmannia</taxon>
    </lineage>
</organism>
<protein>
    <recommendedName>
        <fullName evidence="7">HTH myb-type domain-containing protein</fullName>
    </recommendedName>
</protein>
<comment type="subcellular location">
    <subcellularLocation>
        <location evidence="1">Nucleus</location>
    </subcellularLocation>
</comment>
<dbReference type="Gene3D" id="1.10.10.60">
    <property type="entry name" value="Homeodomain-like"/>
    <property type="match status" value="1"/>
</dbReference>
<feature type="domain" description="HTH myb-type" evidence="7">
    <location>
        <begin position="187"/>
        <end position="247"/>
    </location>
</feature>
<feature type="compositionally biased region" description="Low complexity" evidence="6">
    <location>
        <begin position="265"/>
        <end position="276"/>
    </location>
</feature>
<sequence length="310" mass="35445">MGENSKDMDSTYIPKRVSDILTKLSLIHDYSKKSSELDFFLHSFEEEMRKVDAFKPIERLQKERLPWKEKGKGQKSDSEGDGRAKMSIDINEKRNWMSSAQLWTTPRYQEEEGSGFGCNFRSRGGAFVPFKKPSGVTIKEGKRAVSVDGLALSPVPVAEVESIDLNVKNESRCFVRPQPQQPHQQQQQRKQRRCWSPELHKLFVDALQILGGAQTATPKQIRELMKVEGLTNDEVKSHLQKYRLHIRKLPSSSLSWYQQAQCGSVSNPTVASSSSPQDHNMHLRGSAKRVSEENEDDKSESHSWKFQKRV</sequence>
<keyword evidence="4" id="KW-0804">Transcription</keyword>
<name>A0ABR0V3S5_REHGL</name>
<evidence type="ECO:0000256" key="6">
    <source>
        <dbReference type="SAM" id="MobiDB-lite"/>
    </source>
</evidence>
<dbReference type="InterPro" id="IPR001005">
    <property type="entry name" value="SANT/Myb"/>
</dbReference>
<dbReference type="EMBL" id="JABTTQ020001685">
    <property type="protein sequence ID" value="KAK6128956.1"/>
    <property type="molecule type" value="Genomic_DNA"/>
</dbReference>
<keyword evidence="2" id="KW-0805">Transcription regulation</keyword>
<evidence type="ECO:0000256" key="1">
    <source>
        <dbReference type="ARBA" id="ARBA00004123"/>
    </source>
</evidence>
<evidence type="ECO:0000259" key="7">
    <source>
        <dbReference type="PROSITE" id="PS51294"/>
    </source>
</evidence>
<dbReference type="Pfam" id="PF00249">
    <property type="entry name" value="Myb_DNA-binding"/>
    <property type="match status" value="1"/>
</dbReference>
<evidence type="ECO:0000313" key="9">
    <source>
        <dbReference type="Proteomes" id="UP001318860"/>
    </source>
</evidence>
<keyword evidence="5" id="KW-0539">Nucleus</keyword>
<dbReference type="InterPro" id="IPR009057">
    <property type="entry name" value="Homeodomain-like_sf"/>
</dbReference>
<evidence type="ECO:0000256" key="4">
    <source>
        <dbReference type="ARBA" id="ARBA00023163"/>
    </source>
</evidence>
<evidence type="ECO:0000256" key="5">
    <source>
        <dbReference type="ARBA" id="ARBA00023242"/>
    </source>
</evidence>
<dbReference type="Pfam" id="PF26575">
    <property type="entry name" value="HHO5_N"/>
    <property type="match status" value="1"/>
</dbReference>
<dbReference type="SUPFAM" id="SSF46689">
    <property type="entry name" value="Homeodomain-like"/>
    <property type="match status" value="1"/>
</dbReference>
<proteinExistence type="predicted"/>